<evidence type="ECO:0000313" key="3">
    <source>
        <dbReference type="Proteomes" id="UP000216147"/>
    </source>
</evidence>
<sequence>MVIRIVYCREVAGAESLSVHPFPAVSKAPSPSRSAPPRRPDRVELMLVAGLVLATTAQFALCVWFWLA</sequence>
<dbReference type="EMBL" id="NCEQ01000009">
    <property type="protein sequence ID" value="OYX56182.1"/>
    <property type="molecule type" value="Genomic_DNA"/>
</dbReference>
<evidence type="ECO:0000313" key="2">
    <source>
        <dbReference type="EMBL" id="OYX56182.1"/>
    </source>
</evidence>
<keyword evidence="1" id="KW-0472">Membrane</keyword>
<name>A0A258HIL6_9CAUL</name>
<keyword evidence="1" id="KW-0812">Transmembrane</keyword>
<dbReference type="AlphaFoldDB" id="A0A258HIL6"/>
<gene>
    <name evidence="2" type="ORF">B7Y86_10740</name>
</gene>
<feature type="transmembrane region" description="Helical" evidence="1">
    <location>
        <begin position="45"/>
        <end position="67"/>
    </location>
</feature>
<proteinExistence type="predicted"/>
<reference evidence="2 3" key="1">
    <citation type="submission" date="2017-03" db="EMBL/GenBank/DDBJ databases">
        <title>Lifting the veil on microbial sulfur biogeochemistry in mining wastewaters.</title>
        <authorList>
            <person name="Kantor R.S."/>
            <person name="Colenbrander Nelson T."/>
            <person name="Marshall S."/>
            <person name="Bennett D."/>
            <person name="Apte S."/>
            <person name="Camacho D."/>
            <person name="Thomas B.C."/>
            <person name="Warren L.A."/>
            <person name="Banfield J.F."/>
        </authorList>
    </citation>
    <scope>NUCLEOTIDE SEQUENCE [LARGE SCALE GENOMIC DNA]</scope>
    <source>
        <strain evidence="2">32-68-21</strain>
    </source>
</reference>
<keyword evidence="1" id="KW-1133">Transmembrane helix</keyword>
<organism evidence="2 3">
    <name type="scientific">Brevundimonas subvibrioides</name>
    <dbReference type="NCBI Taxonomy" id="74313"/>
    <lineage>
        <taxon>Bacteria</taxon>
        <taxon>Pseudomonadati</taxon>
        <taxon>Pseudomonadota</taxon>
        <taxon>Alphaproteobacteria</taxon>
        <taxon>Caulobacterales</taxon>
        <taxon>Caulobacteraceae</taxon>
        <taxon>Brevundimonas</taxon>
    </lineage>
</organism>
<accession>A0A258HIL6</accession>
<evidence type="ECO:0000256" key="1">
    <source>
        <dbReference type="SAM" id="Phobius"/>
    </source>
</evidence>
<comment type="caution">
    <text evidence="2">The sequence shown here is derived from an EMBL/GenBank/DDBJ whole genome shotgun (WGS) entry which is preliminary data.</text>
</comment>
<dbReference type="Proteomes" id="UP000216147">
    <property type="component" value="Unassembled WGS sequence"/>
</dbReference>
<protein>
    <submittedName>
        <fullName evidence="2">Uncharacterized protein</fullName>
    </submittedName>
</protein>